<protein>
    <submittedName>
        <fullName evidence="1">Uncharacterized protein</fullName>
    </submittedName>
</protein>
<dbReference type="AlphaFoldDB" id="M1D8X9"/>
<dbReference type="InParanoid" id="M1D8X9"/>
<dbReference type="Gramene" id="PGSC0003DMT400085184">
    <property type="protein sequence ID" value="PGSC0003DMT400085184"/>
    <property type="gene ID" value="PGSC0003DMG400034755"/>
</dbReference>
<reference evidence="1" key="2">
    <citation type="submission" date="2015-06" db="UniProtKB">
        <authorList>
            <consortium name="EnsemblPlants"/>
        </authorList>
    </citation>
    <scope>IDENTIFICATION</scope>
    <source>
        <strain evidence="1">DM1-3 516 R44</strain>
    </source>
</reference>
<evidence type="ECO:0000313" key="1">
    <source>
        <dbReference type="EnsemblPlants" id="PGSC0003DMT400085184"/>
    </source>
</evidence>
<accession>M1D8X9</accession>
<evidence type="ECO:0000313" key="2">
    <source>
        <dbReference type="Proteomes" id="UP000011115"/>
    </source>
</evidence>
<dbReference type="PaxDb" id="4113-PGSC0003DMT400085184"/>
<organism evidence="1 2">
    <name type="scientific">Solanum tuberosum</name>
    <name type="common">Potato</name>
    <dbReference type="NCBI Taxonomy" id="4113"/>
    <lineage>
        <taxon>Eukaryota</taxon>
        <taxon>Viridiplantae</taxon>
        <taxon>Streptophyta</taxon>
        <taxon>Embryophyta</taxon>
        <taxon>Tracheophyta</taxon>
        <taxon>Spermatophyta</taxon>
        <taxon>Magnoliopsida</taxon>
        <taxon>eudicotyledons</taxon>
        <taxon>Gunneridae</taxon>
        <taxon>Pentapetalae</taxon>
        <taxon>asterids</taxon>
        <taxon>lamiids</taxon>
        <taxon>Solanales</taxon>
        <taxon>Solanaceae</taxon>
        <taxon>Solanoideae</taxon>
        <taxon>Solaneae</taxon>
        <taxon>Solanum</taxon>
    </lineage>
</organism>
<dbReference type="Proteomes" id="UP000011115">
    <property type="component" value="Unassembled WGS sequence"/>
</dbReference>
<name>M1D8X9_SOLTU</name>
<dbReference type="EnsemblPlants" id="PGSC0003DMT400085184">
    <property type="protein sequence ID" value="PGSC0003DMT400085184"/>
    <property type="gene ID" value="PGSC0003DMG400034755"/>
</dbReference>
<dbReference type="HOGENOM" id="CLU_1597367_0_0_1"/>
<reference evidence="2" key="1">
    <citation type="journal article" date="2011" name="Nature">
        <title>Genome sequence and analysis of the tuber crop potato.</title>
        <authorList>
            <consortium name="The Potato Genome Sequencing Consortium"/>
        </authorList>
    </citation>
    <scope>NUCLEOTIDE SEQUENCE [LARGE SCALE GENOMIC DNA]</scope>
    <source>
        <strain evidence="2">cv. DM1-3 516 R44</strain>
    </source>
</reference>
<sequence>MNSPVLSLAMPPIQPFRQETSICVKFNHPLLWCFDDPHKCRDLVPGIVLSSRYKWSTSVKLSCQGPGPMHSSLVQIYNGVQLESCPHQKLVKPSEVLRQSKGTRKHRKLEKEKNAIKKEQNAKLQALRGTSQQCEDRILAERESCFPRHPYSYSTPLSGINLVEMER</sequence>
<proteinExistence type="predicted"/>
<keyword evidence="2" id="KW-1185">Reference proteome</keyword>